<organism evidence="1 2">
    <name type="scientific">Kribbella sandramycini</name>
    <dbReference type="NCBI Taxonomy" id="60450"/>
    <lineage>
        <taxon>Bacteria</taxon>
        <taxon>Bacillati</taxon>
        <taxon>Actinomycetota</taxon>
        <taxon>Actinomycetes</taxon>
        <taxon>Propionibacteriales</taxon>
        <taxon>Kribbellaceae</taxon>
        <taxon>Kribbella</taxon>
    </lineage>
</organism>
<comment type="caution">
    <text evidence="1">The sequence shown here is derived from an EMBL/GenBank/DDBJ whole genome shotgun (WGS) entry which is preliminary data.</text>
</comment>
<sequence>MTKPSSFDVAFTALVVASGRRRDASPAELVGAWGRFVAKCQVGYRGSASDYFNELTSRDSIEAALQSEQLSGYAEMADLEEQVAQIDARFRVLLRPDAFPRMAVEDWWTRGIVRFAGPKLVRELKQTYRVTIAEI</sequence>
<dbReference type="Proteomes" id="UP000553957">
    <property type="component" value="Unassembled WGS sequence"/>
</dbReference>
<dbReference type="EMBL" id="JACHKF010000001">
    <property type="protein sequence ID" value="MBB6568890.1"/>
    <property type="molecule type" value="Genomic_DNA"/>
</dbReference>
<proteinExistence type="predicted"/>
<accession>A0A841SH60</accession>
<dbReference type="AlphaFoldDB" id="A0A841SH60"/>
<reference evidence="1 2" key="1">
    <citation type="submission" date="2020-08" db="EMBL/GenBank/DDBJ databases">
        <title>Sequencing the genomes of 1000 actinobacteria strains.</title>
        <authorList>
            <person name="Klenk H.-P."/>
        </authorList>
    </citation>
    <scope>NUCLEOTIDE SEQUENCE [LARGE SCALE GENOMIC DNA]</scope>
    <source>
        <strain evidence="1 2">DSM 15626</strain>
    </source>
</reference>
<gene>
    <name evidence="1" type="ORF">HNR71_004527</name>
</gene>
<name>A0A841SH60_9ACTN</name>
<dbReference type="RefSeq" id="WP_202886829.1">
    <property type="nucleotide sequence ID" value="NZ_BAAAGT010000019.1"/>
</dbReference>
<evidence type="ECO:0000313" key="2">
    <source>
        <dbReference type="Proteomes" id="UP000553957"/>
    </source>
</evidence>
<evidence type="ECO:0000313" key="1">
    <source>
        <dbReference type="EMBL" id="MBB6568890.1"/>
    </source>
</evidence>
<protein>
    <submittedName>
        <fullName evidence="1">Uncharacterized protein</fullName>
    </submittedName>
</protein>